<evidence type="ECO:0000256" key="2">
    <source>
        <dbReference type="SAM" id="SignalP"/>
    </source>
</evidence>
<evidence type="ECO:0000256" key="1">
    <source>
        <dbReference type="SAM" id="MobiDB-lite"/>
    </source>
</evidence>
<comment type="caution">
    <text evidence="3">The sequence shown here is derived from an EMBL/GenBank/DDBJ whole genome shotgun (WGS) entry which is preliminary data.</text>
</comment>
<keyword evidence="2" id="KW-0732">Signal</keyword>
<evidence type="ECO:0000313" key="3">
    <source>
        <dbReference type="EMBL" id="KAJ6446832.1"/>
    </source>
</evidence>
<feature type="chain" id="PRO_5044201911" evidence="2">
    <location>
        <begin position="21"/>
        <end position="152"/>
    </location>
</feature>
<sequence>MHPAQVLLILACSLGPQAAAHDASGPSAANFPRTENGLGVTYSIRCGGEATRTFQSGCYAPYARCDGSRYVAAAGYAFVCQACQCDRQLRGSGTRRSRDRREAEPHNPMITPAPNMNSKRDPAAGQHPQKAKTKTVRFDLNEGCYGNGYGCA</sequence>
<reference evidence="3" key="1">
    <citation type="submission" date="2023-01" db="EMBL/GenBank/DDBJ databases">
        <title>The growth and conidiation of Purpureocillium lavendulum are regulated by nitrogen source and histone H3K14 acetylation.</title>
        <authorList>
            <person name="Tang P."/>
            <person name="Han J."/>
            <person name="Zhang C."/>
            <person name="Tang P."/>
            <person name="Qi F."/>
            <person name="Zhang K."/>
            <person name="Liang L."/>
        </authorList>
    </citation>
    <scope>NUCLEOTIDE SEQUENCE</scope>
    <source>
        <strain evidence="3">YMF1.00683</strain>
    </source>
</reference>
<proteinExistence type="predicted"/>
<dbReference type="EMBL" id="JAQHRD010000001">
    <property type="protein sequence ID" value="KAJ6446832.1"/>
    <property type="molecule type" value="Genomic_DNA"/>
</dbReference>
<dbReference type="Proteomes" id="UP001163105">
    <property type="component" value="Unassembled WGS sequence"/>
</dbReference>
<organism evidence="3 4">
    <name type="scientific">Purpureocillium lavendulum</name>
    <dbReference type="NCBI Taxonomy" id="1247861"/>
    <lineage>
        <taxon>Eukaryota</taxon>
        <taxon>Fungi</taxon>
        <taxon>Dikarya</taxon>
        <taxon>Ascomycota</taxon>
        <taxon>Pezizomycotina</taxon>
        <taxon>Sordariomycetes</taxon>
        <taxon>Hypocreomycetidae</taxon>
        <taxon>Hypocreales</taxon>
        <taxon>Ophiocordycipitaceae</taxon>
        <taxon>Purpureocillium</taxon>
    </lineage>
</organism>
<gene>
    <name evidence="3" type="ORF">O9K51_01605</name>
</gene>
<accession>A0AB34G5F4</accession>
<protein>
    <submittedName>
        <fullName evidence="3">Uncharacterized protein</fullName>
    </submittedName>
</protein>
<name>A0AB34G5F4_9HYPO</name>
<feature type="signal peptide" evidence="2">
    <location>
        <begin position="1"/>
        <end position="20"/>
    </location>
</feature>
<feature type="region of interest" description="Disordered" evidence="1">
    <location>
        <begin position="90"/>
        <end position="133"/>
    </location>
</feature>
<evidence type="ECO:0000313" key="4">
    <source>
        <dbReference type="Proteomes" id="UP001163105"/>
    </source>
</evidence>
<keyword evidence="4" id="KW-1185">Reference proteome</keyword>
<dbReference type="AlphaFoldDB" id="A0AB34G5F4"/>